<protein>
    <submittedName>
        <fullName evidence="1">Glycosyltransferase</fullName>
    </submittedName>
</protein>
<dbReference type="RefSeq" id="WP_120205007.1">
    <property type="nucleotide sequence ID" value="NZ_CP032514.1"/>
</dbReference>
<dbReference type="Gene3D" id="3.90.550.10">
    <property type="entry name" value="Spore Coat Polysaccharide Biosynthesis Protein SpsA, Chain A"/>
    <property type="match status" value="1"/>
</dbReference>
<sequence length="470" mass="51181">MGGVTVIVADGVWDARREKPEGPTGATVESFRQVASDGDRLLVGSWWERADQVETDYALLLRAGDTLEPGALRALEEFARARRVRLVTADRIEDGQIRRCQRWSPTLFEQFPYTGRLMLVEAPVLAQVVSTALQEPLSEWDMQLRLVDAAAGADHCPVVAVNQATPVRAGGLADRVTSVQAHLARTGRSAEVASAGPTGMPQVRARTTEASLVSVIVPTAFSRRELEDGTVRTLVECLLTGVLVTVGPQRCEVVLVVDDQADSRSVERCRSLWPGTLRVVTTRGPFSFSAAVNAGAAASRGDVLLLLNDDVEPCHGGWLDQMLGVLERPGTAVVGARLLLGDGRIQHLGVVCPPGELPMHPRVFEEDRTSHPMAQADVEYLAVTGACLMCRREDFEAVGGMDERLPLNFNDIDLCLRMVARGGSVVCVNSVRMVHRESSTRRPQILPEERAAVEGWYPLTATDPHIEYWG</sequence>
<name>A0ABN5PTM7_9ACTO</name>
<keyword evidence="2" id="KW-1185">Reference proteome</keyword>
<gene>
    <name evidence="1" type="ORF">D5R93_09945</name>
</gene>
<dbReference type="PANTHER" id="PTHR43179">
    <property type="entry name" value="RHAMNOSYLTRANSFERASE WBBL"/>
    <property type="match status" value="1"/>
</dbReference>
<dbReference type="PANTHER" id="PTHR43179:SF7">
    <property type="entry name" value="RHAMNOSYLTRANSFERASE WBBL"/>
    <property type="match status" value="1"/>
</dbReference>
<dbReference type="Proteomes" id="UP000273001">
    <property type="component" value="Chromosome"/>
</dbReference>
<evidence type="ECO:0000313" key="2">
    <source>
        <dbReference type="Proteomes" id="UP000273001"/>
    </source>
</evidence>
<dbReference type="Pfam" id="PF13641">
    <property type="entry name" value="Glyco_tranf_2_3"/>
    <property type="match status" value="1"/>
</dbReference>
<reference evidence="1 2" key="1">
    <citation type="submission" date="2018-09" db="EMBL/GenBank/DDBJ databases">
        <authorList>
            <person name="Li J."/>
        </authorList>
    </citation>
    <scope>NUCLEOTIDE SEQUENCE [LARGE SCALE GENOMIC DNA]</scope>
    <source>
        <strain evidence="1 2">2129</strain>
    </source>
</reference>
<evidence type="ECO:0000313" key="1">
    <source>
        <dbReference type="EMBL" id="AYD90246.1"/>
    </source>
</evidence>
<accession>A0ABN5PTM7</accession>
<dbReference type="SUPFAM" id="SSF53448">
    <property type="entry name" value="Nucleotide-diphospho-sugar transferases"/>
    <property type="match status" value="1"/>
</dbReference>
<dbReference type="InterPro" id="IPR029044">
    <property type="entry name" value="Nucleotide-diphossugar_trans"/>
</dbReference>
<organism evidence="1 2">
    <name type="scientific">Actinomyces lilanjuaniae</name>
    <dbReference type="NCBI Taxonomy" id="2321394"/>
    <lineage>
        <taxon>Bacteria</taxon>
        <taxon>Bacillati</taxon>
        <taxon>Actinomycetota</taxon>
        <taxon>Actinomycetes</taxon>
        <taxon>Actinomycetales</taxon>
        <taxon>Actinomycetaceae</taxon>
        <taxon>Actinomyces</taxon>
    </lineage>
</organism>
<proteinExistence type="predicted"/>
<dbReference type="EMBL" id="CP032514">
    <property type="protein sequence ID" value="AYD90246.1"/>
    <property type="molecule type" value="Genomic_DNA"/>
</dbReference>